<evidence type="ECO:0000313" key="16">
    <source>
        <dbReference type="Proteomes" id="UP000197424"/>
    </source>
</evidence>
<evidence type="ECO:0000256" key="1">
    <source>
        <dbReference type="ARBA" id="ARBA00001974"/>
    </source>
</evidence>
<proteinExistence type="predicted"/>
<evidence type="ECO:0000256" key="7">
    <source>
        <dbReference type="ARBA" id="ARBA00022827"/>
    </source>
</evidence>
<evidence type="ECO:0000256" key="3">
    <source>
        <dbReference type="ARBA" id="ARBA00022630"/>
    </source>
</evidence>
<dbReference type="PROSITE" id="PS51384">
    <property type="entry name" value="FAD_FR"/>
    <property type="match status" value="1"/>
</dbReference>
<keyword evidence="9" id="KW-0560">Oxidoreductase</keyword>
<evidence type="ECO:0000256" key="11">
    <source>
        <dbReference type="ARBA" id="ARBA00023014"/>
    </source>
</evidence>
<dbReference type="PANTHER" id="PTHR47354:SF8">
    <property type="entry name" value="1,2-PHENYLACETYL-COA EPOXIDASE, SUBUNIT E"/>
    <property type="match status" value="1"/>
</dbReference>
<dbReference type="InterPro" id="IPR017927">
    <property type="entry name" value="FAD-bd_FR_type"/>
</dbReference>
<feature type="transmembrane region" description="Helical" evidence="13">
    <location>
        <begin position="81"/>
        <end position="96"/>
    </location>
</feature>
<dbReference type="PRINTS" id="PR00410">
    <property type="entry name" value="PHEHYDRXLASE"/>
</dbReference>
<evidence type="ECO:0000259" key="14">
    <source>
        <dbReference type="PROSITE" id="PS51384"/>
    </source>
</evidence>
<keyword evidence="10" id="KW-0408">Iron</keyword>
<dbReference type="CDD" id="cd06198">
    <property type="entry name" value="FNR_like_3"/>
    <property type="match status" value="1"/>
</dbReference>
<dbReference type="PANTHER" id="PTHR47354">
    <property type="entry name" value="NADH OXIDOREDUCTASE HCR"/>
    <property type="match status" value="1"/>
</dbReference>
<comment type="subcellular location">
    <subcellularLocation>
        <location evidence="2">Membrane</location>
        <topology evidence="2">Multi-pass membrane protein</topology>
    </subcellularLocation>
</comment>
<dbReference type="GO" id="GO:0051537">
    <property type="term" value="F:2 iron, 2 sulfur cluster binding"/>
    <property type="evidence" value="ECO:0007669"/>
    <property type="project" value="UniProtKB-KW"/>
</dbReference>
<feature type="domain" description="FAD-binding FR-type" evidence="14">
    <location>
        <begin position="215"/>
        <end position="314"/>
    </location>
</feature>
<dbReference type="InterPro" id="IPR013112">
    <property type="entry name" value="FAD-bd_8"/>
</dbReference>
<organism evidence="15 16">
    <name type="scientific">Laribacter hongkongensis</name>
    <dbReference type="NCBI Taxonomy" id="168471"/>
    <lineage>
        <taxon>Bacteria</taxon>
        <taxon>Pseudomonadati</taxon>
        <taxon>Pseudomonadota</taxon>
        <taxon>Betaproteobacteria</taxon>
        <taxon>Neisseriales</taxon>
        <taxon>Aquaspirillaceae</taxon>
        <taxon>Laribacter</taxon>
    </lineage>
</organism>
<keyword evidence="12 13" id="KW-0472">Membrane</keyword>
<dbReference type="InterPro" id="IPR001433">
    <property type="entry name" value="OxRdtase_FAD/NAD-bd"/>
</dbReference>
<evidence type="ECO:0000256" key="13">
    <source>
        <dbReference type="SAM" id="Phobius"/>
    </source>
</evidence>
<sequence>MKIKNHPLIWGGAVIVLAYVVSRAMVVSWPNDFWAWRKEVVLLSGVIMLAAMATAGVLALRTPWLEQQLGGLDRTYRLHKYLGITAGVMLAVHWLTELSPGTLIDWGWLAPRVKGPKGPQATDLLSTLKGPAKDFGEWAAWAMLALVPLALWKAPYKPWRLVHKAMAVILAMGVFHGLVLLPRNHWLTPVGGLMLVIVVAGAVAAVWSLTGRIGRQRQSAGVISAIDRPAPDTLQLTCRLDHDWAGHAAGQFAFLTLDAGEGAHPFTIASADHGDGEIRFVIKALGDYTRKLAQKVQVGQKVRVEGPYGAFHLPEADGHRQVWVAGGVGVTPFMAWLDALAARGEKRTDVDFCYCVPNRRDAVALDELQRNAERVGVRLHVFASREGERLGVQHPVFSQRDQVRPRVWFCGPARLGDALKTGLMQKGFTADSFHHEAFDFR</sequence>
<evidence type="ECO:0000256" key="2">
    <source>
        <dbReference type="ARBA" id="ARBA00004141"/>
    </source>
</evidence>
<dbReference type="GO" id="GO:0016020">
    <property type="term" value="C:membrane"/>
    <property type="evidence" value="ECO:0007669"/>
    <property type="project" value="UniProtKB-SubCell"/>
</dbReference>
<keyword evidence="3" id="KW-0285">Flavoprotein</keyword>
<dbReference type="InterPro" id="IPR013130">
    <property type="entry name" value="Fe3_Rdtase_TM_dom"/>
</dbReference>
<feature type="transmembrane region" description="Helical" evidence="13">
    <location>
        <begin position="138"/>
        <end position="154"/>
    </location>
</feature>
<gene>
    <name evidence="15" type="ORF">LHGZ1_1989</name>
</gene>
<dbReference type="GO" id="GO:0050660">
    <property type="term" value="F:flavin adenine dinucleotide binding"/>
    <property type="evidence" value="ECO:0007669"/>
    <property type="project" value="TreeGrafter"/>
</dbReference>
<evidence type="ECO:0000256" key="12">
    <source>
        <dbReference type="ARBA" id="ARBA00023136"/>
    </source>
</evidence>
<evidence type="ECO:0000256" key="6">
    <source>
        <dbReference type="ARBA" id="ARBA00022723"/>
    </source>
</evidence>
<evidence type="ECO:0000256" key="4">
    <source>
        <dbReference type="ARBA" id="ARBA00022692"/>
    </source>
</evidence>
<dbReference type="Pfam" id="PF08022">
    <property type="entry name" value="FAD_binding_8"/>
    <property type="match status" value="1"/>
</dbReference>
<dbReference type="Gene3D" id="2.40.30.10">
    <property type="entry name" value="Translation factors"/>
    <property type="match status" value="1"/>
</dbReference>
<dbReference type="Pfam" id="PF00175">
    <property type="entry name" value="NAD_binding_1"/>
    <property type="match status" value="1"/>
</dbReference>
<dbReference type="InterPro" id="IPR039261">
    <property type="entry name" value="FNR_nucleotide-bd"/>
</dbReference>
<feature type="transmembrane region" description="Helical" evidence="13">
    <location>
        <begin position="161"/>
        <end position="180"/>
    </location>
</feature>
<dbReference type="GO" id="GO:0016491">
    <property type="term" value="F:oxidoreductase activity"/>
    <property type="evidence" value="ECO:0007669"/>
    <property type="project" value="UniProtKB-KW"/>
</dbReference>
<evidence type="ECO:0000256" key="5">
    <source>
        <dbReference type="ARBA" id="ARBA00022714"/>
    </source>
</evidence>
<keyword evidence="11" id="KW-0411">Iron-sulfur</keyword>
<dbReference type="SUPFAM" id="SSF52343">
    <property type="entry name" value="Ferredoxin reductase-like, C-terminal NADP-linked domain"/>
    <property type="match status" value="1"/>
</dbReference>
<comment type="cofactor">
    <cofactor evidence="1">
        <name>FAD</name>
        <dbReference type="ChEBI" id="CHEBI:57692"/>
    </cofactor>
</comment>
<evidence type="ECO:0000313" key="15">
    <source>
        <dbReference type="EMBL" id="ASJ24820.1"/>
    </source>
</evidence>
<reference evidence="16" key="1">
    <citation type="submission" date="2017-06" db="EMBL/GenBank/DDBJ databases">
        <title>Whole genome sequence of Laribacter hongkongensis LHGZ1.</title>
        <authorList>
            <person name="Chen D."/>
            <person name="Wu H."/>
            <person name="Chen J."/>
        </authorList>
    </citation>
    <scope>NUCLEOTIDE SEQUENCE [LARGE SCALE GENOMIC DNA]</scope>
    <source>
        <strain evidence="16">LHGZ1</strain>
    </source>
</reference>
<dbReference type="InterPro" id="IPR050415">
    <property type="entry name" value="MRET"/>
</dbReference>
<dbReference type="Proteomes" id="UP000197424">
    <property type="component" value="Chromosome"/>
</dbReference>
<dbReference type="EMBL" id="CP022115">
    <property type="protein sequence ID" value="ASJ24820.1"/>
    <property type="molecule type" value="Genomic_DNA"/>
</dbReference>
<dbReference type="Gene3D" id="3.40.50.80">
    <property type="entry name" value="Nucleotide-binding domain of ferredoxin-NADP reductase (FNR) module"/>
    <property type="match status" value="1"/>
</dbReference>
<dbReference type="InterPro" id="IPR017938">
    <property type="entry name" value="Riboflavin_synthase-like_b-brl"/>
</dbReference>
<dbReference type="Pfam" id="PF01794">
    <property type="entry name" value="Ferric_reduct"/>
    <property type="match status" value="1"/>
</dbReference>
<dbReference type="RefSeq" id="WP_161493525.1">
    <property type="nucleotide sequence ID" value="NZ_CP022115.1"/>
</dbReference>
<keyword evidence="4 13" id="KW-0812">Transmembrane</keyword>
<evidence type="ECO:0000256" key="8">
    <source>
        <dbReference type="ARBA" id="ARBA00022989"/>
    </source>
</evidence>
<feature type="transmembrane region" description="Helical" evidence="13">
    <location>
        <begin position="7"/>
        <end position="29"/>
    </location>
</feature>
<dbReference type="AlphaFoldDB" id="A0A248LJ48"/>
<accession>A0A248LJ48</accession>
<evidence type="ECO:0000256" key="10">
    <source>
        <dbReference type="ARBA" id="ARBA00023004"/>
    </source>
</evidence>
<feature type="transmembrane region" description="Helical" evidence="13">
    <location>
        <begin position="41"/>
        <end position="60"/>
    </location>
</feature>
<keyword evidence="6" id="KW-0479">Metal-binding</keyword>
<keyword evidence="8 13" id="KW-1133">Transmembrane helix</keyword>
<keyword evidence="7" id="KW-0274">FAD</keyword>
<protein>
    <recommendedName>
        <fullName evidence="14">FAD-binding FR-type domain-containing protein</fullName>
    </recommendedName>
</protein>
<name>A0A248LJ48_9NEIS</name>
<dbReference type="GO" id="GO:0046872">
    <property type="term" value="F:metal ion binding"/>
    <property type="evidence" value="ECO:0007669"/>
    <property type="project" value="UniProtKB-KW"/>
</dbReference>
<keyword evidence="5" id="KW-0001">2Fe-2S</keyword>
<feature type="transmembrane region" description="Helical" evidence="13">
    <location>
        <begin position="186"/>
        <end position="209"/>
    </location>
</feature>
<dbReference type="SUPFAM" id="SSF63380">
    <property type="entry name" value="Riboflavin synthase domain-like"/>
    <property type="match status" value="1"/>
</dbReference>
<evidence type="ECO:0000256" key="9">
    <source>
        <dbReference type="ARBA" id="ARBA00023002"/>
    </source>
</evidence>